<name>A0ABS6C5H3_9CLOT</name>
<dbReference type="RefSeq" id="WP_216132608.1">
    <property type="nucleotide sequence ID" value="NZ_JAHLDG010000020.1"/>
</dbReference>
<organism evidence="1 2">
    <name type="scientific">Clostridium algidicarnis</name>
    <dbReference type="NCBI Taxonomy" id="37659"/>
    <lineage>
        <taxon>Bacteria</taxon>
        <taxon>Bacillati</taxon>
        <taxon>Bacillota</taxon>
        <taxon>Clostridia</taxon>
        <taxon>Eubacteriales</taxon>
        <taxon>Clostridiaceae</taxon>
        <taxon>Clostridium</taxon>
    </lineage>
</organism>
<dbReference type="EMBL" id="JAHLDG010000020">
    <property type="protein sequence ID" value="MBU3220728.1"/>
    <property type="molecule type" value="Genomic_DNA"/>
</dbReference>
<dbReference type="Proteomes" id="UP000740830">
    <property type="component" value="Unassembled WGS sequence"/>
</dbReference>
<evidence type="ECO:0000313" key="2">
    <source>
        <dbReference type="Proteomes" id="UP000740830"/>
    </source>
</evidence>
<gene>
    <name evidence="1" type="ORF">KPL27_11615</name>
</gene>
<keyword evidence="2" id="KW-1185">Reference proteome</keyword>
<reference evidence="1 2" key="1">
    <citation type="submission" date="2021-06" db="EMBL/GenBank/DDBJ databases">
        <title>Clostridia strains as spoilage organisms.</title>
        <authorList>
            <person name="Wambui J."/>
            <person name="Stephan R."/>
            <person name="Stevens M.J.A."/>
        </authorList>
    </citation>
    <scope>NUCLEOTIDE SEQUENCE [LARGE SCALE GENOMIC DNA]</scope>
    <source>
        <strain evidence="1 2">CM013</strain>
    </source>
</reference>
<proteinExistence type="predicted"/>
<comment type="caution">
    <text evidence="1">The sequence shown here is derived from an EMBL/GenBank/DDBJ whole genome shotgun (WGS) entry which is preliminary data.</text>
</comment>
<accession>A0ABS6C5H3</accession>
<evidence type="ECO:0000313" key="1">
    <source>
        <dbReference type="EMBL" id="MBU3220728.1"/>
    </source>
</evidence>
<protein>
    <submittedName>
        <fullName evidence="1">Uncharacterized protein</fullName>
    </submittedName>
</protein>
<sequence length="249" mass="30145">MKVKFEVADFSYIMNSIKEFLLYEPETFLDRITYFYKDIDESVFISLDKTYQVEYIEKRLLDNYNSNELVLLEKKNSYQKCWDFYEEEIQQGFEEVFDIDLKDKFNNMVAYISLNPVMPRYLETNTFDIFYINSDKEAVGCALHEITHFIWFNIWQSYFHDNPEEYETPHLKWILSEMAIDPILNEKRLAYLNPYEQKAYDCFYSIEIDGKPAMDCLREIYENNSILDFMKKGYEFCLVHRDKIGEVKL</sequence>